<keyword evidence="5" id="KW-0067">ATP-binding</keyword>
<feature type="region of interest" description="Disordered" evidence="8">
    <location>
        <begin position="460"/>
        <end position="500"/>
    </location>
</feature>
<evidence type="ECO:0000256" key="3">
    <source>
        <dbReference type="ARBA" id="ARBA00022692"/>
    </source>
</evidence>
<gene>
    <name evidence="12" type="ORF">TGP89_305590</name>
</gene>
<feature type="transmembrane region" description="Helical" evidence="9">
    <location>
        <begin position="289"/>
        <end position="314"/>
    </location>
</feature>
<evidence type="ECO:0000256" key="8">
    <source>
        <dbReference type="SAM" id="MobiDB-lite"/>
    </source>
</evidence>
<evidence type="ECO:0000256" key="6">
    <source>
        <dbReference type="ARBA" id="ARBA00022989"/>
    </source>
</evidence>
<dbReference type="CDD" id="cd18580">
    <property type="entry name" value="ABC_6TM_ABCC_D2"/>
    <property type="match status" value="1"/>
</dbReference>
<evidence type="ECO:0000313" key="12">
    <source>
        <dbReference type="EMBL" id="KFG28472.1"/>
    </source>
</evidence>
<feature type="compositionally biased region" description="Basic and acidic residues" evidence="8">
    <location>
        <begin position="796"/>
        <end position="819"/>
    </location>
</feature>
<dbReference type="Pfam" id="PF00005">
    <property type="entry name" value="ABC_tran"/>
    <property type="match status" value="2"/>
</dbReference>
<dbReference type="PROSITE" id="PS50929">
    <property type="entry name" value="ABC_TM1F"/>
    <property type="match status" value="2"/>
</dbReference>
<evidence type="ECO:0000259" key="10">
    <source>
        <dbReference type="PROSITE" id="PS50893"/>
    </source>
</evidence>
<dbReference type="EMBL" id="AEYI02002370">
    <property type="protein sequence ID" value="KFG28472.1"/>
    <property type="molecule type" value="Genomic_DNA"/>
</dbReference>
<keyword evidence="3 9" id="KW-0812">Transmembrane</keyword>
<feature type="transmembrane region" description="Helical" evidence="9">
    <location>
        <begin position="1205"/>
        <end position="1222"/>
    </location>
</feature>
<dbReference type="PROSITE" id="PS00211">
    <property type="entry name" value="ABC_TRANSPORTER_1"/>
    <property type="match status" value="1"/>
</dbReference>
<keyword evidence="4" id="KW-0547">Nucleotide-binding</keyword>
<feature type="domain" description="ABC transmembrane type-1" evidence="11">
    <location>
        <begin position="1115"/>
        <end position="1393"/>
    </location>
</feature>
<dbReference type="VEuPathDB" id="ToxoDB:TGP89_305590"/>
<feature type="region of interest" description="Disordered" evidence="8">
    <location>
        <begin position="1060"/>
        <end position="1087"/>
    </location>
</feature>
<dbReference type="GO" id="GO:0016887">
    <property type="term" value="F:ATP hydrolysis activity"/>
    <property type="evidence" value="ECO:0007669"/>
    <property type="project" value="InterPro"/>
</dbReference>
<keyword evidence="6 9" id="KW-1133">Transmembrane helix</keyword>
<evidence type="ECO:0000256" key="1">
    <source>
        <dbReference type="ARBA" id="ARBA00004141"/>
    </source>
</evidence>
<feature type="transmembrane region" description="Helical" evidence="9">
    <location>
        <begin position="1126"/>
        <end position="1145"/>
    </location>
</feature>
<dbReference type="GO" id="GO:0140359">
    <property type="term" value="F:ABC-type transporter activity"/>
    <property type="evidence" value="ECO:0007669"/>
    <property type="project" value="InterPro"/>
</dbReference>
<name>A0A086J8K4_TOXGO</name>
<dbReference type="Pfam" id="PF00664">
    <property type="entry name" value="ABC_membrane"/>
    <property type="match status" value="2"/>
</dbReference>
<dbReference type="InterPro" id="IPR036640">
    <property type="entry name" value="ABC1_TM_sf"/>
</dbReference>
<evidence type="ECO:0000256" key="2">
    <source>
        <dbReference type="ARBA" id="ARBA00022448"/>
    </source>
</evidence>
<dbReference type="InterPro" id="IPR050173">
    <property type="entry name" value="ABC_transporter_C-like"/>
</dbReference>
<feature type="compositionally biased region" description="Basic and acidic residues" evidence="8">
    <location>
        <begin position="1713"/>
        <end position="1726"/>
    </location>
</feature>
<keyword evidence="2" id="KW-0813">Transport</keyword>
<feature type="region of interest" description="Disordered" evidence="8">
    <location>
        <begin position="1692"/>
        <end position="1729"/>
    </location>
</feature>
<dbReference type="Gene3D" id="3.40.50.300">
    <property type="entry name" value="P-loop containing nucleotide triphosphate hydrolases"/>
    <property type="match status" value="2"/>
</dbReference>
<evidence type="ECO:0000313" key="13">
    <source>
        <dbReference type="Proteomes" id="UP000028828"/>
    </source>
</evidence>
<dbReference type="EC" id="3.6.3.49" evidence="12"/>
<evidence type="ECO:0000256" key="7">
    <source>
        <dbReference type="ARBA" id="ARBA00023136"/>
    </source>
</evidence>
<dbReference type="Proteomes" id="UP000028828">
    <property type="component" value="Unassembled WGS sequence"/>
</dbReference>
<dbReference type="GO" id="GO:0016020">
    <property type="term" value="C:membrane"/>
    <property type="evidence" value="ECO:0007669"/>
    <property type="project" value="UniProtKB-SubCell"/>
</dbReference>
<reference evidence="12 13" key="1">
    <citation type="submission" date="2014-03" db="EMBL/GenBank/DDBJ databases">
        <authorList>
            <person name="Sibley D."/>
            <person name="Venepally P."/>
            <person name="Karamycheva S."/>
            <person name="Hadjithomas M."/>
            <person name="Khan A."/>
            <person name="Brunk B."/>
            <person name="Roos D."/>
            <person name="Caler E."/>
            <person name="Lorenzi H."/>
        </authorList>
    </citation>
    <scope>NUCLEOTIDE SEQUENCE [LARGE SCALE GENOMIC DNA]</scope>
    <source>
        <strain evidence="13">p89</strain>
    </source>
</reference>
<dbReference type="OrthoDB" id="4865934at2759"/>
<feature type="region of interest" description="Disordered" evidence="8">
    <location>
        <begin position="945"/>
        <end position="971"/>
    </location>
</feature>
<feature type="compositionally biased region" description="Low complexity" evidence="8">
    <location>
        <begin position="784"/>
        <end position="795"/>
    </location>
</feature>
<evidence type="ECO:0000256" key="4">
    <source>
        <dbReference type="ARBA" id="ARBA00022741"/>
    </source>
</evidence>
<feature type="domain" description="ABC transporter" evidence="10">
    <location>
        <begin position="579"/>
        <end position="826"/>
    </location>
</feature>
<feature type="region of interest" description="Disordered" evidence="8">
    <location>
        <begin position="784"/>
        <end position="819"/>
    </location>
</feature>
<feature type="domain" description="ABC transmembrane type-1" evidence="11">
    <location>
        <begin position="108"/>
        <end position="439"/>
    </location>
</feature>
<dbReference type="InterPro" id="IPR003593">
    <property type="entry name" value="AAA+_ATPase"/>
</dbReference>
<dbReference type="InterPro" id="IPR003439">
    <property type="entry name" value="ABC_transporter-like_ATP-bd"/>
</dbReference>
<dbReference type="InterPro" id="IPR011527">
    <property type="entry name" value="ABC1_TM_dom"/>
</dbReference>
<dbReference type="EC" id="3.6.3.44" evidence="12"/>
<evidence type="ECO:0000256" key="5">
    <source>
        <dbReference type="ARBA" id="ARBA00022840"/>
    </source>
</evidence>
<dbReference type="PANTHER" id="PTHR24223">
    <property type="entry name" value="ATP-BINDING CASSETTE SUB-FAMILY C"/>
    <property type="match status" value="1"/>
</dbReference>
<accession>A0A086J8K4</accession>
<dbReference type="SUPFAM" id="SSF90123">
    <property type="entry name" value="ABC transporter transmembrane region"/>
    <property type="match status" value="2"/>
</dbReference>
<proteinExistence type="predicted"/>
<dbReference type="PANTHER" id="PTHR24223:SF330">
    <property type="entry name" value="ATP-BINDING CASSETTE SUB-FAMILY C MEMBER 10"/>
    <property type="match status" value="1"/>
</dbReference>
<keyword evidence="12" id="KW-0378">Hydrolase</keyword>
<comment type="caution">
    <text evidence="12">The sequence shown here is derived from an EMBL/GenBank/DDBJ whole genome shotgun (WGS) entry which is preliminary data.</text>
</comment>
<dbReference type="InterPro" id="IPR017871">
    <property type="entry name" value="ABC_transporter-like_CS"/>
</dbReference>
<dbReference type="PROSITE" id="PS50893">
    <property type="entry name" value="ABC_TRANSPORTER_2"/>
    <property type="match status" value="1"/>
</dbReference>
<organism evidence="12 13">
    <name type="scientific">Toxoplasma gondii p89</name>
    <dbReference type="NCBI Taxonomy" id="943119"/>
    <lineage>
        <taxon>Eukaryota</taxon>
        <taxon>Sar</taxon>
        <taxon>Alveolata</taxon>
        <taxon>Apicomplexa</taxon>
        <taxon>Conoidasida</taxon>
        <taxon>Coccidia</taxon>
        <taxon>Eucoccidiorida</taxon>
        <taxon>Eimeriorina</taxon>
        <taxon>Sarcocystidae</taxon>
        <taxon>Toxoplasma</taxon>
    </lineage>
</organism>
<dbReference type="InterPro" id="IPR044726">
    <property type="entry name" value="ABCC_6TM_D2"/>
</dbReference>
<dbReference type="SUPFAM" id="SSF52540">
    <property type="entry name" value="P-loop containing nucleoside triphosphate hydrolases"/>
    <property type="match status" value="2"/>
</dbReference>
<protein>
    <submittedName>
        <fullName evidence="12">ABC transporter transmembrane region domain-containing protein</fullName>
        <ecNumber evidence="12">3.6.3.44</ecNumber>
        <ecNumber evidence="12">3.6.3.49</ecNumber>
    </submittedName>
</protein>
<feature type="transmembrane region" description="Helical" evidence="9">
    <location>
        <begin position="147"/>
        <end position="169"/>
    </location>
</feature>
<feature type="transmembrane region" description="Helical" evidence="9">
    <location>
        <begin position="250"/>
        <end position="269"/>
    </location>
</feature>
<dbReference type="GO" id="GO:0005524">
    <property type="term" value="F:ATP binding"/>
    <property type="evidence" value="ECO:0007669"/>
    <property type="project" value="UniProtKB-KW"/>
</dbReference>
<dbReference type="InterPro" id="IPR027417">
    <property type="entry name" value="P-loop_NTPase"/>
</dbReference>
<sequence length="1883" mass="206063">MRDGYTEDGSLRGGWRQRSREKKVPLTFDSAGVFGKLFFTWINPVISTCMQHSVRPEELPPLSASDDVSYWSERTDKSLAEEEKLAAEGKRKPSVIRALWRVFRGMLLWIFVVYVIRDALGVLNTYFLKRLLQLDVTDASGFHRTVVIGSLISLVQLLQIFIETSIDFYTCRVYMRVEMCLLTSLFKKVIQPDTAAPPALIFREARPEETACAGAQKAGEKAEKGLVCVGEKAEKSPEEKKQARGFQGNVFNLMFVDIPSLASLIFTFVDVVMMPVRIGFAAGMLYMQIGVAAEVPGLIIVLAITAVTTILEVINASMKTKYMLYRDVRLDKSHEALSSMRTVRLLGWEDIAECNIKRYRDLEMHQRTLRMYLSAVSTWLSSSAATAMSIATFMAYTLPFIHKPRFRLRPELAIPVIHLLDSFIGPITDFPYAVNSVIEGYISLARIQNCFFPPVSSDCSPAGKKCDKAAKRPAAPGVSTPRRPDAEAGEESPLLAPATEGVTNGFSRKSAFCLSSRVYQAAAEMLHVLQTDPSVEVIFSSATFAWMPHASSPFSPPPPFPRSLHLPLPDSPAERPEGAHASPLLLLPPAAAACGVRTLHDWSLQLRRGDLLLLTGPPGCGKSSVFHALLQQRELQLVEGAMFVKAALAVSLHAPRGQAGPSTTTDDTPPIGYIAQEPWLQIGTIKENIVFNQTVDETLYRRVVTACELHLDFDSWPGGDSRFIDEGGADLSGGQRMRIAMARAIYVSLAYRAQAQAQAACVAPQLTQRRQELLSDLRRIVADGEAAQGGRQTQEGTEKQEGEGARKESEQQEGEGREMHAEEISHLLCFDETFNSLDPYVASRIFSNLFGPGGLLVDAAVIVGASEQSLSGLVDQLKGDRTPPHSAADSDKKMNISVGCLEDGRLAWLGTPEAFWTRVHEGTPAEASGVSTAAQAQDVVEEARNAAHATDAAPASPVDEKRRLRERAPRSEETIDGVLRGLELETPGVCQAEESSGLDDMLKNLMVNEQAASGQVKLVSYGWYLRRLGLLVAGLLVLLHLLTSGTDFASDLWIAKWTGKRPSSRAPDANKAGPPEHAVEGPGSVRGEEKKIAEAENQAARSLYDNQAALDKKQVLEKPSGTSNAFYLWCYVAIAGANIVFELLVKLTSARGSLTSASYIHSRLLNVVCTAPLWFYDQNPIGRILNRLSTDIAVIDAGIFKRMSLVLGAFLSCGLGLAVLAWTTTWALPLIPVLLLGVYFLVFRYYRATCREVQRASLISFSPLCSSFSECLSGRDTIFALRRKRDFCAKNLDQVEKSQRAKILHWGSSSWASIRLQLLTFPLAVLNAIVPRAVAYAQLQNAVATAAASGAVATVAASGSVSHAGYLGLALSYSLSVASSLRRLLIHYAHLEKEMCSVERVHEYISCTDKLNPDSVAVMDDAARLPSDQAGGPPPGVSHARRASDRASVASQSGSAFPFLPVQRLGLQLVGVEVRYRRPGFHYVPRLRELLQARLAAEERGERIACETEEDAVIAPFLRGDPTTEQKRERHIRWLQKAVKDLERGDESIFLAPSVFRLSAQVGPTQHVGIIGRTGSGKSTLLQALNGLVPCYRGAILLDGTRIDCLPKQVLKQVIGVLPQNPITFKGMTVRDVLDPRHQFTDAELWAALDEVGISSLIQCLPGGMQLDTVVSPDDSVPPECAGACGQAKSRSRLFPQGSERRRSSIRSTASFHEGETRDPGARGDAQDVVSSHPLSDVQVRYLAVARLALRAGSYRLILVDEPPAETLDQLHAGDDENEESPSDSASAGENGEHPVATLRRQSTCSHAPFVPIPQLIRRVFAHCTVFIVAHHAASLMTCDTVWLMWKGRKIGECSPAEIRTDKQLGEVMMRQVNEWKRQCADQ</sequence>
<feature type="transmembrane region" description="Helical" evidence="9">
    <location>
        <begin position="106"/>
        <end position="127"/>
    </location>
</feature>
<feature type="region of interest" description="Disordered" evidence="8">
    <location>
        <begin position="1774"/>
        <end position="1794"/>
    </location>
</feature>
<dbReference type="Gene3D" id="1.20.1560.10">
    <property type="entry name" value="ABC transporter type 1, transmembrane domain"/>
    <property type="match status" value="2"/>
</dbReference>
<feature type="region of interest" description="Disordered" evidence="8">
    <location>
        <begin position="1425"/>
        <end position="1445"/>
    </location>
</feature>
<feature type="region of interest" description="Disordered" evidence="8">
    <location>
        <begin position="556"/>
        <end position="579"/>
    </location>
</feature>
<comment type="subcellular location">
    <subcellularLocation>
        <location evidence="1">Membrane</location>
        <topology evidence="1">Multi-pass membrane protein</topology>
    </subcellularLocation>
</comment>
<evidence type="ECO:0000259" key="11">
    <source>
        <dbReference type="PROSITE" id="PS50929"/>
    </source>
</evidence>
<feature type="transmembrane region" description="Helical" evidence="9">
    <location>
        <begin position="372"/>
        <end position="396"/>
    </location>
</feature>
<feature type="compositionally biased region" description="Low complexity" evidence="8">
    <location>
        <begin position="946"/>
        <end position="955"/>
    </location>
</feature>
<evidence type="ECO:0000256" key="9">
    <source>
        <dbReference type="SAM" id="Phobius"/>
    </source>
</evidence>
<keyword evidence="7 9" id="KW-0472">Membrane</keyword>
<feature type="compositionally biased region" description="Basic and acidic residues" evidence="8">
    <location>
        <begin position="958"/>
        <end position="971"/>
    </location>
</feature>
<feature type="transmembrane region" description="Helical" evidence="9">
    <location>
        <begin position="1228"/>
        <end position="1246"/>
    </location>
</feature>
<dbReference type="SMART" id="SM00382">
    <property type="entry name" value="AAA"/>
    <property type="match status" value="2"/>
</dbReference>